<dbReference type="Proteomes" id="UP000007881">
    <property type="component" value="Chromosome"/>
</dbReference>
<gene>
    <name evidence="1" type="ordered locus">PSMK_24930</name>
</gene>
<proteinExistence type="predicted"/>
<dbReference type="Gene3D" id="1.10.10.10">
    <property type="entry name" value="Winged helix-like DNA-binding domain superfamily/Winged helix DNA-binding domain"/>
    <property type="match status" value="1"/>
</dbReference>
<dbReference type="SUPFAM" id="SSF88659">
    <property type="entry name" value="Sigma3 and sigma4 domains of RNA polymerase sigma factors"/>
    <property type="match status" value="1"/>
</dbReference>
<dbReference type="InterPro" id="IPR013324">
    <property type="entry name" value="RNA_pol_sigma_r3/r4-like"/>
</dbReference>
<evidence type="ECO:0000313" key="1">
    <source>
        <dbReference type="EMBL" id="BAM04652.1"/>
    </source>
</evidence>
<reference evidence="1" key="1">
    <citation type="submission" date="2012-02" db="EMBL/GenBank/DDBJ databases">
        <title>Complete genome sequence of Phycisphaera mikurensis NBRC 102666.</title>
        <authorList>
            <person name="Ankai A."/>
            <person name="Hosoyama A."/>
            <person name="Terui Y."/>
            <person name="Sekine M."/>
            <person name="Fukai R."/>
            <person name="Kato Y."/>
            <person name="Nakamura S."/>
            <person name="Yamada-Narita S."/>
            <person name="Kawakoshi A."/>
            <person name="Fukunaga Y."/>
            <person name="Yamazaki S."/>
            <person name="Fujita N."/>
        </authorList>
    </citation>
    <scope>NUCLEOTIDE SEQUENCE [LARGE SCALE GENOMIC DNA]</scope>
    <source>
        <strain evidence="1">NBRC 102666</strain>
    </source>
</reference>
<name>I0IHB4_PHYMF</name>
<organism evidence="1 2">
    <name type="scientific">Phycisphaera mikurensis (strain NBRC 102666 / KCTC 22515 / FYK2301M01)</name>
    <dbReference type="NCBI Taxonomy" id="1142394"/>
    <lineage>
        <taxon>Bacteria</taxon>
        <taxon>Pseudomonadati</taxon>
        <taxon>Planctomycetota</taxon>
        <taxon>Phycisphaerae</taxon>
        <taxon>Phycisphaerales</taxon>
        <taxon>Phycisphaeraceae</taxon>
        <taxon>Phycisphaera</taxon>
    </lineage>
</organism>
<protein>
    <recommendedName>
        <fullName evidence="3">RNA polymerase sigma-70 region 4 domain-containing protein</fullName>
    </recommendedName>
</protein>
<evidence type="ECO:0008006" key="3">
    <source>
        <dbReference type="Google" id="ProtNLM"/>
    </source>
</evidence>
<accession>I0IHB4</accession>
<dbReference type="RefSeq" id="WP_014437865.1">
    <property type="nucleotide sequence ID" value="NC_017080.1"/>
</dbReference>
<keyword evidence="2" id="KW-1185">Reference proteome</keyword>
<sequence length="51" mass="5916">MERLTELERKILVGRFLGGKSMLELSTELDLAVRQLHGLCRRALRKLGDHR</sequence>
<dbReference type="AlphaFoldDB" id="I0IHB4"/>
<dbReference type="InterPro" id="IPR036388">
    <property type="entry name" value="WH-like_DNA-bd_sf"/>
</dbReference>
<dbReference type="KEGG" id="phm:PSMK_24930"/>
<dbReference type="EMBL" id="AP012338">
    <property type="protein sequence ID" value="BAM04652.1"/>
    <property type="molecule type" value="Genomic_DNA"/>
</dbReference>
<dbReference type="HOGENOM" id="CLU_3102041_0_0_0"/>
<evidence type="ECO:0000313" key="2">
    <source>
        <dbReference type="Proteomes" id="UP000007881"/>
    </source>
</evidence>